<dbReference type="AlphaFoldDB" id="A0A2D4LD67"/>
<sequence>MNSSSDHPQSCILVSRFLALNKLCFNFPLLPISSHLCHFGCPALHQLFLLLSAATIPAVPPLGDFSCLLLLLPIAGPGSGQPWGMDGKHRRPKLLSTIGPSS</sequence>
<evidence type="ECO:0000313" key="2">
    <source>
        <dbReference type="EMBL" id="LAB18846.1"/>
    </source>
</evidence>
<reference evidence="2" key="1">
    <citation type="submission" date="2017-07" db="EMBL/GenBank/DDBJ databases">
        <authorList>
            <person name="Mikheyev A."/>
            <person name="Grau M."/>
        </authorList>
    </citation>
    <scope>NUCLEOTIDE SEQUENCE</scope>
    <source>
        <tissue evidence="2">Venom_gland</tissue>
    </source>
</reference>
<evidence type="ECO:0000256" key="1">
    <source>
        <dbReference type="SAM" id="MobiDB-lite"/>
    </source>
</evidence>
<reference evidence="2" key="2">
    <citation type="submission" date="2017-11" db="EMBL/GenBank/DDBJ databases">
        <title>Coralsnake Venomics: Analyses of Venom Gland Transcriptomes and Proteomes of Six Brazilian Taxa.</title>
        <authorList>
            <person name="Aird S.D."/>
            <person name="Jorge da Silva N."/>
            <person name="Qiu L."/>
            <person name="Villar-Briones A."/>
            <person name="Aparecida-Saddi V."/>
            <person name="Campos-Telles M.P."/>
            <person name="Grau M."/>
            <person name="Mikheyev A.S."/>
        </authorList>
    </citation>
    <scope>NUCLEOTIDE SEQUENCE</scope>
    <source>
        <tissue evidence="2">Venom_gland</tissue>
    </source>
</reference>
<feature type="region of interest" description="Disordered" evidence="1">
    <location>
        <begin position="82"/>
        <end position="102"/>
    </location>
</feature>
<name>A0A2D4LD67_9SAUR</name>
<organism evidence="2">
    <name type="scientific">Micrurus spixii</name>
    <name type="common">Amazon coral snake</name>
    <dbReference type="NCBI Taxonomy" id="129469"/>
    <lineage>
        <taxon>Eukaryota</taxon>
        <taxon>Metazoa</taxon>
        <taxon>Chordata</taxon>
        <taxon>Craniata</taxon>
        <taxon>Vertebrata</taxon>
        <taxon>Euteleostomi</taxon>
        <taxon>Lepidosauria</taxon>
        <taxon>Squamata</taxon>
        <taxon>Bifurcata</taxon>
        <taxon>Unidentata</taxon>
        <taxon>Episquamata</taxon>
        <taxon>Toxicofera</taxon>
        <taxon>Serpentes</taxon>
        <taxon>Colubroidea</taxon>
        <taxon>Elapidae</taxon>
        <taxon>Elapinae</taxon>
        <taxon>Micrurus</taxon>
    </lineage>
</organism>
<protein>
    <submittedName>
        <fullName evidence="2">Uncharacterized protein</fullName>
    </submittedName>
</protein>
<proteinExistence type="predicted"/>
<accession>A0A2D4LD67</accession>
<dbReference type="EMBL" id="IACM01009311">
    <property type="protein sequence ID" value="LAB18846.1"/>
    <property type="molecule type" value="Transcribed_RNA"/>
</dbReference>